<dbReference type="FunFam" id="1.10.357.140:FF:000006">
    <property type="entry name" value="Protoheme IX farnesyltransferase, mitochondrial"/>
    <property type="match status" value="1"/>
</dbReference>
<keyword evidence="3 8" id="KW-0812">Transmembrane</keyword>
<dbReference type="PANTHER" id="PTHR43448">
    <property type="entry name" value="PROTOHEME IX FARNESYLTRANSFERASE, MITOCHONDRIAL"/>
    <property type="match status" value="1"/>
</dbReference>
<dbReference type="NCBIfam" id="TIGR01473">
    <property type="entry name" value="cyoE_ctaB"/>
    <property type="match status" value="1"/>
</dbReference>
<evidence type="ECO:0000256" key="7">
    <source>
        <dbReference type="ARBA" id="ARBA00030253"/>
    </source>
</evidence>
<organism evidence="9 10">
    <name type="scientific">Monoraphidium neglectum</name>
    <dbReference type="NCBI Taxonomy" id="145388"/>
    <lineage>
        <taxon>Eukaryota</taxon>
        <taxon>Viridiplantae</taxon>
        <taxon>Chlorophyta</taxon>
        <taxon>core chlorophytes</taxon>
        <taxon>Chlorophyceae</taxon>
        <taxon>CS clade</taxon>
        <taxon>Sphaeropleales</taxon>
        <taxon>Selenastraceae</taxon>
        <taxon>Monoraphidium</taxon>
    </lineage>
</organism>
<dbReference type="RefSeq" id="XP_013892631.1">
    <property type="nucleotide sequence ID" value="XM_014037177.1"/>
</dbReference>
<keyword evidence="10" id="KW-1185">Reference proteome</keyword>
<proteinExistence type="predicted"/>
<evidence type="ECO:0000256" key="2">
    <source>
        <dbReference type="ARBA" id="ARBA00022679"/>
    </source>
</evidence>
<evidence type="ECO:0000313" key="10">
    <source>
        <dbReference type="Proteomes" id="UP000054498"/>
    </source>
</evidence>
<feature type="transmembrane region" description="Helical" evidence="8">
    <location>
        <begin position="221"/>
        <end position="244"/>
    </location>
</feature>
<name>A0A0D2LVJ2_9CHLO</name>
<evidence type="ECO:0000256" key="5">
    <source>
        <dbReference type="ARBA" id="ARBA00023133"/>
    </source>
</evidence>
<keyword evidence="4 8" id="KW-1133">Transmembrane helix</keyword>
<evidence type="ECO:0000256" key="3">
    <source>
        <dbReference type="ARBA" id="ARBA00022692"/>
    </source>
</evidence>
<dbReference type="CDD" id="cd13957">
    <property type="entry name" value="PT_UbiA_Cox10"/>
    <property type="match status" value="1"/>
</dbReference>
<dbReference type="KEGG" id="mng:MNEG_14352"/>
<evidence type="ECO:0000256" key="4">
    <source>
        <dbReference type="ARBA" id="ARBA00022989"/>
    </source>
</evidence>
<feature type="transmembrane region" description="Helical" evidence="8">
    <location>
        <begin position="195"/>
        <end position="215"/>
    </location>
</feature>
<evidence type="ECO:0000256" key="8">
    <source>
        <dbReference type="SAM" id="Phobius"/>
    </source>
</evidence>
<dbReference type="STRING" id="145388.A0A0D2LVJ2"/>
<feature type="transmembrane region" description="Helical" evidence="8">
    <location>
        <begin position="265"/>
        <end position="287"/>
    </location>
</feature>
<protein>
    <recommendedName>
        <fullName evidence="7">Heme O synthase</fullName>
    </recommendedName>
</protein>
<dbReference type="GO" id="GO:0016020">
    <property type="term" value="C:membrane"/>
    <property type="evidence" value="ECO:0007669"/>
    <property type="project" value="UniProtKB-SubCell"/>
</dbReference>
<dbReference type="Pfam" id="PF01040">
    <property type="entry name" value="UbiA"/>
    <property type="match status" value="1"/>
</dbReference>
<dbReference type="InterPro" id="IPR006311">
    <property type="entry name" value="TAT_signal"/>
</dbReference>
<gene>
    <name evidence="9" type="ORF">MNEG_14352</name>
</gene>
<keyword evidence="5" id="KW-0350">Heme biosynthesis</keyword>
<evidence type="ECO:0000313" key="9">
    <source>
        <dbReference type="EMBL" id="KIY93611.1"/>
    </source>
</evidence>
<sequence length="320" mass="32496">MGFSSSSSGLGAGAGACRRGLATASTAAASSATAAAAAAAAAEAAHAAGRGPKSLARRARALLRDYKQLSKAKLSGLVVLTAAAGFAAGSEDGPLDWSRLGWTSLGTFGAAACANALNQAYERANDALMTRTRGRPLPAGRMGRPHALAFAAAAGAAGLWVLYDKANPLTAALGAANIFLYAGVYTPLKQISVANTWVGAVVGAIPPLMGWAAAAGQLEPAAGVLAAALFFWQMPHFLSLAWLCREDYARGGFKMLSMFDPTGRRTAAAALRHCAYLLPVGFAAVSLGVASEWFAWESAALCGAMGAGAVAFYRAPSQAR</sequence>
<dbReference type="GO" id="GO:0008495">
    <property type="term" value="F:protoheme IX farnesyltransferase activity"/>
    <property type="evidence" value="ECO:0007669"/>
    <property type="project" value="InterPro"/>
</dbReference>
<dbReference type="PANTHER" id="PTHR43448:SF2">
    <property type="entry name" value="PROTOHEME IX FARNESYLTRANSFERASE, MITOCHONDRIAL"/>
    <property type="match status" value="1"/>
</dbReference>
<comment type="subcellular location">
    <subcellularLocation>
        <location evidence="1">Membrane</location>
        <topology evidence="1">Multi-pass membrane protein</topology>
    </subcellularLocation>
</comment>
<dbReference type="InterPro" id="IPR044878">
    <property type="entry name" value="UbiA_sf"/>
</dbReference>
<keyword evidence="2 9" id="KW-0808">Transferase</keyword>
<dbReference type="EMBL" id="KK104641">
    <property type="protein sequence ID" value="KIY93611.1"/>
    <property type="molecule type" value="Genomic_DNA"/>
</dbReference>
<dbReference type="PROSITE" id="PS51318">
    <property type="entry name" value="TAT"/>
    <property type="match status" value="1"/>
</dbReference>
<dbReference type="AlphaFoldDB" id="A0A0D2LVJ2"/>
<reference evidence="9 10" key="1">
    <citation type="journal article" date="2013" name="BMC Genomics">
        <title>Reconstruction of the lipid metabolism for the microalga Monoraphidium neglectum from its genome sequence reveals characteristics suitable for biofuel production.</title>
        <authorList>
            <person name="Bogen C."/>
            <person name="Al-Dilaimi A."/>
            <person name="Albersmeier A."/>
            <person name="Wichmann J."/>
            <person name="Grundmann M."/>
            <person name="Rupp O."/>
            <person name="Lauersen K.J."/>
            <person name="Blifernez-Klassen O."/>
            <person name="Kalinowski J."/>
            <person name="Goesmann A."/>
            <person name="Mussgnug J.H."/>
            <person name="Kruse O."/>
        </authorList>
    </citation>
    <scope>NUCLEOTIDE SEQUENCE [LARGE SCALE GENOMIC DNA]</scope>
    <source>
        <strain evidence="9 10">SAG 48.87</strain>
    </source>
</reference>
<evidence type="ECO:0000256" key="6">
    <source>
        <dbReference type="ARBA" id="ARBA00023136"/>
    </source>
</evidence>
<dbReference type="Proteomes" id="UP000054498">
    <property type="component" value="Unassembled WGS sequence"/>
</dbReference>
<dbReference type="InterPro" id="IPR000537">
    <property type="entry name" value="UbiA_prenyltransferase"/>
</dbReference>
<dbReference type="GO" id="GO:0006784">
    <property type="term" value="P:heme A biosynthetic process"/>
    <property type="evidence" value="ECO:0007669"/>
    <property type="project" value="TreeGrafter"/>
</dbReference>
<accession>A0A0D2LVJ2</accession>
<evidence type="ECO:0000256" key="1">
    <source>
        <dbReference type="ARBA" id="ARBA00004141"/>
    </source>
</evidence>
<dbReference type="InterPro" id="IPR006369">
    <property type="entry name" value="Protohaem_IX_farnesylTrfase"/>
</dbReference>
<dbReference type="GO" id="GO:0005739">
    <property type="term" value="C:mitochondrion"/>
    <property type="evidence" value="ECO:0007669"/>
    <property type="project" value="TreeGrafter"/>
</dbReference>
<dbReference type="Gene3D" id="1.10.357.140">
    <property type="entry name" value="UbiA prenyltransferase"/>
    <property type="match status" value="1"/>
</dbReference>
<feature type="transmembrane region" description="Helical" evidence="8">
    <location>
        <begin position="142"/>
        <end position="163"/>
    </location>
</feature>
<dbReference type="GeneID" id="25731906"/>
<keyword evidence="6 8" id="KW-0472">Membrane</keyword>
<dbReference type="OrthoDB" id="5211at2759"/>